<organism evidence="2 3">
    <name type="scientific">Pseudomonas brassicacearum (strain NFM421)</name>
    <dbReference type="NCBI Taxonomy" id="994484"/>
    <lineage>
        <taxon>Bacteria</taxon>
        <taxon>Pseudomonadati</taxon>
        <taxon>Pseudomonadota</taxon>
        <taxon>Gammaproteobacteria</taxon>
        <taxon>Pseudomonadales</taxon>
        <taxon>Pseudomonadaceae</taxon>
        <taxon>Pseudomonas</taxon>
    </lineage>
</organism>
<feature type="compositionally biased region" description="Pro residues" evidence="1">
    <location>
        <begin position="63"/>
        <end position="76"/>
    </location>
</feature>
<evidence type="ECO:0000313" key="2">
    <source>
        <dbReference type="EMBL" id="AEA69940.1"/>
    </source>
</evidence>
<name>F2KIR4_PSEBN</name>
<accession>F2KIR4</accession>
<dbReference type="AlphaFoldDB" id="F2KIR4"/>
<feature type="region of interest" description="Disordered" evidence="1">
    <location>
        <begin position="53"/>
        <end position="76"/>
    </location>
</feature>
<gene>
    <name evidence="2" type="ORF">PSEBR_m1131</name>
</gene>
<dbReference type="STRING" id="994484.PSEBR_m1131"/>
<evidence type="ECO:0000313" key="3">
    <source>
        <dbReference type="Proteomes" id="UP000006692"/>
    </source>
</evidence>
<dbReference type="HOGENOM" id="CLU_2651665_0_0_6"/>
<evidence type="ECO:0000256" key="1">
    <source>
        <dbReference type="SAM" id="MobiDB-lite"/>
    </source>
</evidence>
<dbReference type="KEGG" id="pba:PSEBR_m1131"/>
<dbReference type="Proteomes" id="UP000006692">
    <property type="component" value="Chromosome"/>
</dbReference>
<dbReference type="EMBL" id="CP002585">
    <property type="protein sequence ID" value="AEA69940.1"/>
    <property type="molecule type" value="Genomic_DNA"/>
</dbReference>
<reference key="2">
    <citation type="submission" date="2011-03" db="EMBL/GenBank/DDBJ databases">
        <title>Complete Genome Sequence of a beneficial plant roots-associated bacterium Pseudomonas brassicacearum.</title>
        <authorList>
            <person name="Ortet P."/>
            <person name="Barakat M."/>
            <person name="Lalaouna D."/>
            <person name="Fochesato S."/>
            <person name="Barbe V."/>
            <person name="Santaella C."/>
            <person name="Heulin T."/>
            <person name="Achouak W."/>
        </authorList>
    </citation>
    <scope>NUCLEOTIDE SEQUENCE</scope>
    <source>
        <strain>NFM421</strain>
    </source>
</reference>
<protein>
    <submittedName>
        <fullName evidence="2">Uncharacterized protein</fullName>
    </submittedName>
</protein>
<sequence>MLNDARLVRAFLCLASAPRKLCHRYREQALLPQLDLWENLWEQSLLAIAVAHSTARQSDSPRPQCPANPPDCPPQE</sequence>
<proteinExistence type="predicted"/>
<reference evidence="2 3" key="1">
    <citation type="journal article" date="2011" name="J. Bacteriol.">
        <title>Complete genome sequence of a beneficial plant root-associated bacterium, Pseudomonas brassicacearum.</title>
        <authorList>
            <person name="Ortet P."/>
            <person name="Barakat M."/>
            <person name="Lalaouna D."/>
            <person name="Fochesato S."/>
            <person name="Barbe V."/>
            <person name="Vacherie B."/>
            <person name="Santaella C."/>
            <person name="Heulin T."/>
            <person name="Achouak W."/>
        </authorList>
    </citation>
    <scope>NUCLEOTIDE SEQUENCE [LARGE SCALE GENOMIC DNA]</scope>
    <source>
        <strain evidence="2 3">NFM421</strain>
    </source>
</reference>